<dbReference type="InterPro" id="IPR020084">
    <property type="entry name" value="NUDIX_hydrolase_CS"/>
</dbReference>
<evidence type="ECO:0000256" key="7">
    <source>
        <dbReference type="ARBA" id="ARBA00022801"/>
    </source>
</evidence>
<protein>
    <recommendedName>
        <fullName evidence="11">8-oxo-dGTP diphosphatase</fullName>
        <ecNumber evidence="11">3.6.1.55</ecNumber>
    </recommendedName>
</protein>
<dbReference type="PRINTS" id="PR00502">
    <property type="entry name" value="NUDIXFAMILY"/>
</dbReference>
<accession>A0ABP5AN74</accession>
<evidence type="ECO:0000259" key="13">
    <source>
        <dbReference type="PROSITE" id="PS51462"/>
    </source>
</evidence>
<evidence type="ECO:0000256" key="10">
    <source>
        <dbReference type="ARBA" id="ARBA00035861"/>
    </source>
</evidence>
<dbReference type="InterPro" id="IPR002575">
    <property type="entry name" value="Aminoglycoside_PTrfase"/>
</dbReference>
<keyword evidence="7 12" id="KW-0378">Hydrolase</keyword>
<keyword evidence="6" id="KW-0227">DNA damage</keyword>
<dbReference type="PROSITE" id="PS51462">
    <property type="entry name" value="NUDIX"/>
    <property type="match status" value="1"/>
</dbReference>
<proteinExistence type="inferred from homology"/>
<evidence type="ECO:0000256" key="3">
    <source>
        <dbReference type="ARBA" id="ARBA00022457"/>
    </source>
</evidence>
<dbReference type="EC" id="3.6.1.55" evidence="11"/>
<keyword evidence="4" id="KW-0235">DNA replication</keyword>
<dbReference type="PROSITE" id="PS00893">
    <property type="entry name" value="NUDIX_BOX"/>
    <property type="match status" value="1"/>
</dbReference>
<dbReference type="InterPro" id="IPR011009">
    <property type="entry name" value="Kinase-like_dom_sf"/>
</dbReference>
<evidence type="ECO:0000256" key="4">
    <source>
        <dbReference type="ARBA" id="ARBA00022705"/>
    </source>
</evidence>
<evidence type="ECO:0000256" key="12">
    <source>
        <dbReference type="RuleBase" id="RU003476"/>
    </source>
</evidence>
<evidence type="ECO:0000256" key="1">
    <source>
        <dbReference type="ARBA" id="ARBA00001946"/>
    </source>
</evidence>
<keyword evidence="3" id="KW-0515">Mutator protein</keyword>
<dbReference type="InterPro" id="IPR015797">
    <property type="entry name" value="NUDIX_hydrolase-like_dom_sf"/>
</dbReference>
<comment type="caution">
    <text evidence="14">The sequence shown here is derived from an EMBL/GenBank/DDBJ whole genome shotgun (WGS) entry which is preliminary data.</text>
</comment>
<dbReference type="PANTHER" id="PTHR47707:SF1">
    <property type="entry name" value="NUDIX HYDROLASE FAMILY PROTEIN"/>
    <property type="match status" value="1"/>
</dbReference>
<dbReference type="Gene3D" id="3.90.1200.10">
    <property type="match status" value="1"/>
</dbReference>
<dbReference type="Pfam" id="PF00293">
    <property type="entry name" value="NUDIX"/>
    <property type="match status" value="1"/>
</dbReference>
<keyword evidence="8" id="KW-0460">Magnesium</keyword>
<dbReference type="SUPFAM" id="SSF56112">
    <property type="entry name" value="Protein kinase-like (PK-like)"/>
    <property type="match status" value="1"/>
</dbReference>
<comment type="cofactor">
    <cofactor evidence="1">
        <name>Mg(2+)</name>
        <dbReference type="ChEBI" id="CHEBI:18420"/>
    </cofactor>
</comment>
<gene>
    <name evidence="14" type="ORF">GCM10009737_19860</name>
</gene>
<keyword evidence="9" id="KW-0234">DNA repair</keyword>
<dbReference type="RefSeq" id="WP_344006645.1">
    <property type="nucleotide sequence ID" value="NZ_BAAAMY010000004.1"/>
</dbReference>
<comment type="similarity">
    <text evidence="2 12">Belongs to the Nudix hydrolase family.</text>
</comment>
<dbReference type="PANTHER" id="PTHR47707">
    <property type="entry name" value="8-OXO-DGTP DIPHOSPHATASE"/>
    <property type="match status" value="1"/>
</dbReference>
<dbReference type="CDD" id="cd03425">
    <property type="entry name" value="NUDIX_MutT_NudA_like"/>
    <property type="match status" value="1"/>
</dbReference>
<evidence type="ECO:0000313" key="14">
    <source>
        <dbReference type="EMBL" id="GAA1918412.1"/>
    </source>
</evidence>
<evidence type="ECO:0000256" key="6">
    <source>
        <dbReference type="ARBA" id="ARBA00022763"/>
    </source>
</evidence>
<evidence type="ECO:0000256" key="11">
    <source>
        <dbReference type="ARBA" id="ARBA00038905"/>
    </source>
</evidence>
<evidence type="ECO:0000313" key="15">
    <source>
        <dbReference type="Proteomes" id="UP001501612"/>
    </source>
</evidence>
<feature type="domain" description="Nudix hydrolase" evidence="13">
    <location>
        <begin position="2"/>
        <end position="130"/>
    </location>
</feature>
<evidence type="ECO:0000256" key="2">
    <source>
        <dbReference type="ARBA" id="ARBA00005582"/>
    </source>
</evidence>
<organism evidence="14 15">
    <name type="scientific">Nocardioides lentus</name>
    <dbReference type="NCBI Taxonomy" id="338077"/>
    <lineage>
        <taxon>Bacteria</taxon>
        <taxon>Bacillati</taxon>
        <taxon>Actinomycetota</taxon>
        <taxon>Actinomycetes</taxon>
        <taxon>Propionibacteriales</taxon>
        <taxon>Nocardioidaceae</taxon>
        <taxon>Nocardioides</taxon>
    </lineage>
</organism>
<dbReference type="Pfam" id="PF01636">
    <property type="entry name" value="APH"/>
    <property type="match status" value="2"/>
</dbReference>
<evidence type="ECO:0000256" key="9">
    <source>
        <dbReference type="ARBA" id="ARBA00023204"/>
    </source>
</evidence>
<dbReference type="EMBL" id="BAAAMY010000004">
    <property type="protein sequence ID" value="GAA1918412.1"/>
    <property type="molecule type" value="Genomic_DNA"/>
</dbReference>
<dbReference type="InterPro" id="IPR000086">
    <property type="entry name" value="NUDIX_hydrolase_dom"/>
</dbReference>
<evidence type="ECO:0000256" key="8">
    <source>
        <dbReference type="ARBA" id="ARBA00022842"/>
    </source>
</evidence>
<dbReference type="InterPro" id="IPR047127">
    <property type="entry name" value="MutT-like"/>
</dbReference>
<dbReference type="Proteomes" id="UP001501612">
    <property type="component" value="Unassembled WGS sequence"/>
</dbReference>
<dbReference type="SUPFAM" id="SSF55811">
    <property type="entry name" value="Nudix"/>
    <property type="match status" value="1"/>
</dbReference>
<dbReference type="InterPro" id="IPR020476">
    <property type="entry name" value="Nudix_hydrolase"/>
</dbReference>
<comment type="catalytic activity">
    <reaction evidence="10">
        <text>8-oxo-dGTP + H2O = 8-oxo-dGMP + diphosphate + H(+)</text>
        <dbReference type="Rhea" id="RHEA:31575"/>
        <dbReference type="ChEBI" id="CHEBI:15377"/>
        <dbReference type="ChEBI" id="CHEBI:15378"/>
        <dbReference type="ChEBI" id="CHEBI:33019"/>
        <dbReference type="ChEBI" id="CHEBI:63224"/>
        <dbReference type="ChEBI" id="CHEBI:77896"/>
        <dbReference type="EC" id="3.6.1.55"/>
    </reaction>
</comment>
<name>A0ABP5AN74_9ACTN</name>
<dbReference type="Gene3D" id="3.90.79.10">
    <property type="entry name" value="Nucleoside Triphosphate Pyrophosphohydrolase"/>
    <property type="match status" value="1"/>
</dbReference>
<reference evidence="15" key="1">
    <citation type="journal article" date="2019" name="Int. J. Syst. Evol. Microbiol.">
        <title>The Global Catalogue of Microorganisms (GCM) 10K type strain sequencing project: providing services to taxonomists for standard genome sequencing and annotation.</title>
        <authorList>
            <consortium name="The Broad Institute Genomics Platform"/>
            <consortium name="The Broad Institute Genome Sequencing Center for Infectious Disease"/>
            <person name="Wu L."/>
            <person name="Ma J."/>
        </authorList>
    </citation>
    <scope>NUCLEOTIDE SEQUENCE [LARGE SCALE GENOMIC DNA]</scope>
    <source>
        <strain evidence="15">JCM 14046</strain>
    </source>
</reference>
<evidence type="ECO:0000256" key="5">
    <source>
        <dbReference type="ARBA" id="ARBA00022723"/>
    </source>
</evidence>
<keyword evidence="15" id="KW-1185">Reference proteome</keyword>
<keyword evidence="5" id="KW-0479">Metal-binding</keyword>
<sequence>MPPQLVVGAAVVRHGTLLAARRTHPPETAGRWELPGGKVEPGEDPGDAVVREVAEELGCAVVVRRWLDAEVEIRPGLVLRAAECRLVDDRSGGPVAAEHDRLTWLGPEELGDVDWLEPDRPFLPALRETLLDGEVLAGGHVGGAVRVGATVRRPVGPWTPAVHALLGHLAAAGLPHVPAVHGTDARGREVLDFLPGRVVDVDADELPDARLAALGAWTARLHAAVASFDHPGPWRFHGVDAPRLVAHNDLAPSNLVWDGDDLAGVLDWDLAGPSSPLLELAHLAWHAVPLVRAAPGDPAHAARRLRLLAASYGGGRHDGPGAREILDAVPGRVRLAIGGIRAASGRGDAQMAAGMAAAGEPARTEAALAGLEARLPALREALASGA</sequence>